<evidence type="ECO:0000313" key="17">
    <source>
        <dbReference type="EMBL" id="CDG97164.1"/>
    </source>
</evidence>
<evidence type="ECO:0000256" key="10">
    <source>
        <dbReference type="PROSITE-ProRule" id="PRU01360"/>
    </source>
</evidence>
<keyword evidence="5 10" id="KW-0812">Transmembrane</keyword>
<evidence type="ECO:0000256" key="5">
    <source>
        <dbReference type="ARBA" id="ARBA00022692"/>
    </source>
</evidence>
<evidence type="ECO:0000259" key="15">
    <source>
        <dbReference type="Pfam" id="PF00593"/>
    </source>
</evidence>
<feature type="domain" description="TonB-dependent receptor plug" evidence="16">
    <location>
        <begin position="55"/>
        <end position="157"/>
    </location>
</feature>
<organism evidence="17 18">
    <name type="scientific">Xenorhabdus bovienii str. puntauvense</name>
    <dbReference type="NCBI Taxonomy" id="1398201"/>
    <lineage>
        <taxon>Bacteria</taxon>
        <taxon>Pseudomonadati</taxon>
        <taxon>Pseudomonadota</taxon>
        <taxon>Gammaproteobacteria</taxon>
        <taxon>Enterobacterales</taxon>
        <taxon>Morganellaceae</taxon>
        <taxon>Xenorhabdus</taxon>
    </lineage>
</organism>
<dbReference type="Gene3D" id="2.40.170.20">
    <property type="entry name" value="TonB-dependent receptor, beta-barrel domain"/>
    <property type="match status" value="1"/>
</dbReference>
<feature type="short sequence motif" description="TonB box" evidence="11">
    <location>
        <begin position="41"/>
        <end position="47"/>
    </location>
</feature>
<evidence type="ECO:0000256" key="9">
    <source>
        <dbReference type="ARBA" id="ARBA00023237"/>
    </source>
</evidence>
<dbReference type="InterPro" id="IPR037066">
    <property type="entry name" value="Plug_dom_sf"/>
</dbReference>
<dbReference type="PROSITE" id="PS00430">
    <property type="entry name" value="TONB_DEPENDENT_REC_1"/>
    <property type="match status" value="1"/>
</dbReference>
<dbReference type="GO" id="GO:0015232">
    <property type="term" value="F:heme transmembrane transporter activity"/>
    <property type="evidence" value="ECO:0007669"/>
    <property type="project" value="InterPro"/>
</dbReference>
<name>A0A077NE60_XENBV</name>
<dbReference type="InterPro" id="IPR010916">
    <property type="entry name" value="TonB_box_CS"/>
</dbReference>
<feature type="region of interest" description="Disordered" evidence="13">
    <location>
        <begin position="256"/>
        <end position="285"/>
    </location>
</feature>
<keyword evidence="3 10" id="KW-0813">Transport</keyword>
<dbReference type="GO" id="GO:0044718">
    <property type="term" value="P:siderophore transmembrane transport"/>
    <property type="evidence" value="ECO:0007669"/>
    <property type="project" value="TreeGrafter"/>
</dbReference>
<dbReference type="InterPro" id="IPR010949">
    <property type="entry name" value="TonB_Hb/transfer/lactofer_rcpt"/>
</dbReference>
<dbReference type="AlphaFoldDB" id="A0A077NE60"/>
<keyword evidence="4 10" id="KW-1134">Transmembrane beta strand</keyword>
<keyword evidence="8 10" id="KW-0472">Membrane</keyword>
<evidence type="ECO:0000256" key="6">
    <source>
        <dbReference type="ARBA" id="ARBA00022729"/>
    </source>
</evidence>
<evidence type="ECO:0000256" key="3">
    <source>
        <dbReference type="ARBA" id="ARBA00022448"/>
    </source>
</evidence>
<evidence type="ECO:0000256" key="7">
    <source>
        <dbReference type="ARBA" id="ARBA00023077"/>
    </source>
</evidence>
<dbReference type="NCBIfam" id="TIGR01785">
    <property type="entry name" value="TonB-hemin"/>
    <property type="match status" value="1"/>
</dbReference>
<dbReference type="Gene3D" id="2.170.130.10">
    <property type="entry name" value="TonB-dependent receptor, plug domain"/>
    <property type="match status" value="1"/>
</dbReference>
<evidence type="ECO:0000256" key="8">
    <source>
        <dbReference type="ARBA" id="ARBA00023136"/>
    </source>
</evidence>
<gene>
    <name evidence="17" type="ORF">XBP1_2480056</name>
</gene>
<feature type="signal peptide" evidence="14">
    <location>
        <begin position="1"/>
        <end position="27"/>
    </location>
</feature>
<evidence type="ECO:0000256" key="12">
    <source>
        <dbReference type="RuleBase" id="RU003357"/>
    </source>
</evidence>
<dbReference type="NCBIfam" id="TIGR01786">
    <property type="entry name" value="TonB-hemlactrns"/>
    <property type="match status" value="1"/>
</dbReference>
<dbReference type="InterPro" id="IPR036942">
    <property type="entry name" value="Beta-barrel_TonB_sf"/>
</dbReference>
<dbReference type="GO" id="GO:0015344">
    <property type="term" value="F:siderophore uptake transmembrane transporter activity"/>
    <property type="evidence" value="ECO:0007669"/>
    <property type="project" value="TreeGrafter"/>
</dbReference>
<keyword evidence="6 14" id="KW-0732">Signal</keyword>
<evidence type="ECO:0000259" key="16">
    <source>
        <dbReference type="Pfam" id="PF07715"/>
    </source>
</evidence>
<dbReference type="RefSeq" id="WP_038217688.1">
    <property type="nucleotide sequence ID" value="NZ_CAWLWN010000210.1"/>
</dbReference>
<evidence type="ECO:0000256" key="4">
    <source>
        <dbReference type="ARBA" id="ARBA00022452"/>
    </source>
</evidence>
<evidence type="ECO:0000256" key="14">
    <source>
        <dbReference type="SAM" id="SignalP"/>
    </source>
</evidence>
<dbReference type="InterPro" id="IPR011276">
    <property type="entry name" value="TonB_haem/Hb_rcpt"/>
</dbReference>
<keyword evidence="7 11" id="KW-0798">TonB box</keyword>
<keyword evidence="17" id="KW-0675">Receptor</keyword>
<dbReference type="InterPro" id="IPR039426">
    <property type="entry name" value="TonB-dep_rcpt-like"/>
</dbReference>
<dbReference type="PANTHER" id="PTHR30069:SF41">
    <property type="entry name" value="HEME_HEMOPEXIN UTILIZATION PROTEIN C"/>
    <property type="match status" value="1"/>
</dbReference>
<keyword evidence="9 10" id="KW-0998">Cell outer membrane</keyword>
<proteinExistence type="inferred from homology"/>
<dbReference type="PANTHER" id="PTHR30069">
    <property type="entry name" value="TONB-DEPENDENT OUTER MEMBRANE RECEPTOR"/>
    <property type="match status" value="1"/>
</dbReference>
<comment type="caution">
    <text evidence="17">The sequence shown here is derived from an EMBL/GenBank/DDBJ whole genome shotgun (WGS) entry which is preliminary data.</text>
</comment>
<evidence type="ECO:0000256" key="11">
    <source>
        <dbReference type="PROSITE-ProRule" id="PRU10143"/>
    </source>
</evidence>
<dbReference type="InterPro" id="IPR012910">
    <property type="entry name" value="Plug_dom"/>
</dbReference>
<evidence type="ECO:0000256" key="1">
    <source>
        <dbReference type="ARBA" id="ARBA00004571"/>
    </source>
</evidence>
<dbReference type="PROSITE" id="PS52016">
    <property type="entry name" value="TONB_DEPENDENT_REC_3"/>
    <property type="match status" value="1"/>
</dbReference>
<dbReference type="Proteomes" id="UP000028511">
    <property type="component" value="Unassembled WGS sequence"/>
</dbReference>
<dbReference type="SUPFAM" id="SSF56935">
    <property type="entry name" value="Porins"/>
    <property type="match status" value="1"/>
</dbReference>
<dbReference type="CDD" id="cd01347">
    <property type="entry name" value="ligand_gated_channel"/>
    <property type="match status" value="1"/>
</dbReference>
<dbReference type="EMBL" id="CBSW010000166">
    <property type="protein sequence ID" value="CDG97164.1"/>
    <property type="molecule type" value="Genomic_DNA"/>
</dbReference>
<dbReference type="HOGENOM" id="CLU_008287_19_3_6"/>
<comment type="similarity">
    <text evidence="2 10 12">Belongs to the TonB-dependent receptor family.</text>
</comment>
<feature type="compositionally biased region" description="Basic and acidic residues" evidence="13">
    <location>
        <begin position="272"/>
        <end position="284"/>
    </location>
</feature>
<dbReference type="Pfam" id="PF07715">
    <property type="entry name" value="Plug"/>
    <property type="match status" value="1"/>
</dbReference>
<evidence type="ECO:0000313" key="18">
    <source>
        <dbReference type="Proteomes" id="UP000028511"/>
    </source>
</evidence>
<dbReference type="GO" id="GO:0009279">
    <property type="term" value="C:cell outer membrane"/>
    <property type="evidence" value="ECO:0007669"/>
    <property type="project" value="UniProtKB-SubCell"/>
</dbReference>
<evidence type="ECO:0000256" key="13">
    <source>
        <dbReference type="SAM" id="MobiDB-lite"/>
    </source>
</evidence>
<feature type="chain" id="PRO_5001721448" evidence="14">
    <location>
        <begin position="28"/>
        <end position="686"/>
    </location>
</feature>
<accession>A0A077NE60</accession>
<dbReference type="InterPro" id="IPR000531">
    <property type="entry name" value="Beta-barrel_TonB"/>
</dbReference>
<protein>
    <submittedName>
        <fullName evidence="17">Hemin receptor</fullName>
    </submittedName>
</protein>
<comment type="subcellular location">
    <subcellularLocation>
        <location evidence="1 10">Cell outer membrane</location>
        <topology evidence="1 10">Multi-pass membrane protein</topology>
    </subcellularLocation>
</comment>
<evidence type="ECO:0000256" key="2">
    <source>
        <dbReference type="ARBA" id="ARBA00009810"/>
    </source>
</evidence>
<feature type="domain" description="TonB-dependent receptor-like beta-barrel" evidence="15">
    <location>
        <begin position="241"/>
        <end position="649"/>
    </location>
</feature>
<reference evidence="17" key="1">
    <citation type="submission" date="2013-07" db="EMBL/GenBank/DDBJ databases">
        <title>Sub-species coevolution in mutualistic symbiosis.</title>
        <authorList>
            <person name="Murfin K."/>
            <person name="Klassen J."/>
            <person name="Lee M."/>
            <person name="Forst S."/>
            <person name="Stock P."/>
            <person name="Goodrich-Blair H."/>
        </authorList>
    </citation>
    <scope>NUCLEOTIDE SEQUENCE [LARGE SCALE GENOMIC DNA]</scope>
    <source>
        <strain evidence="17">Puntauvense</strain>
    </source>
</reference>
<dbReference type="Pfam" id="PF00593">
    <property type="entry name" value="TonB_dep_Rec_b-barrel"/>
    <property type="match status" value="1"/>
</dbReference>
<sequence>MTSIKLPNLKLSSLSVVILTGLSSAHATTIPAEENTSSKDTLTVYATGNERDSFEAPMMVTVIKGNSANNRVAGNAHDLLRNLPGINVSGSGRTNGQDISMRGYSKKGVLTLVDGIRQGTDTGHLNGLFLDPSLIKQVEVVRGPSALLYGSGALGGVIAYQTVDAADLLQEGKNTGFRVFSRAATGDHSLGFGGAAFGKTEQLDGLFAFSTRDVGNIRYGNGLTGHNDETIGNMLAKGKWNINDSQSLSSELRYYRNQSHEPKNPQAITDNAKNDNPRADRTTTQRDAQLTYRLNPAEYNWLNTKADIYYSDVTINAKTKEKGFEGRKQETYGVKLENRSHLGVNTFSVHQFTYGGEAYKQKQKPNGNTESFPDADIRFASGWVQDEITLRDLPVSLIVGTRYDNYNASNAKYDDISANKWSSKGAVSITPTPWSMLFTSYSQAFRAPTMGEMYNDSKHFHMPPMRGKPGFTNYWKPNPNLRPESNETLESGFGLRFDDLFSSNDELKFKASYFDTQAKDYITSIVTMPDMRSTTSINIPKTKIWGWDASMSYESNWFSWNLAYNRTTGKNEETGESIADLSPDTLTSMLDIPLSNTGFSLGWIGKFTQHTQFRGVNGDKNERGQKLSQYAGYGVNDFYVSYHGDGKLKGLTTSVVLGNAFDKEYYSPLGAPQDGRNGKLFISYQW</sequence>